<dbReference type="Proteomes" id="UP000199337">
    <property type="component" value="Unassembled WGS sequence"/>
</dbReference>
<accession>A0A1I2PZR0</accession>
<dbReference type="InterPro" id="IPR041117">
    <property type="entry name" value="SoxA_A3"/>
</dbReference>
<proteinExistence type="predicted"/>
<dbReference type="GO" id="GO:0016491">
    <property type="term" value="F:oxidoreductase activity"/>
    <property type="evidence" value="ECO:0007669"/>
    <property type="project" value="UniProtKB-KW"/>
</dbReference>
<dbReference type="RefSeq" id="WP_092469323.1">
    <property type="nucleotide sequence ID" value="NZ_FOOX01000003.1"/>
</dbReference>
<protein>
    <submittedName>
        <fullName evidence="3">Bacterioferritin-associated ferredoxin</fullName>
    </submittedName>
</protein>
<reference evidence="4" key="1">
    <citation type="submission" date="2016-10" db="EMBL/GenBank/DDBJ databases">
        <authorList>
            <person name="Varghese N."/>
            <person name="Submissions S."/>
        </authorList>
    </citation>
    <scope>NUCLEOTIDE SEQUENCE [LARGE SCALE GENOMIC DNA]</scope>
    <source>
        <strain evidence="4">DSM 17038</strain>
    </source>
</reference>
<dbReference type="OrthoDB" id="9801699at2"/>
<gene>
    <name evidence="3" type="ORF">SAMN05660649_00993</name>
</gene>
<feature type="domain" description="SoxA A3" evidence="2">
    <location>
        <begin position="4"/>
        <end position="87"/>
    </location>
</feature>
<dbReference type="InterPro" id="IPR041854">
    <property type="entry name" value="BFD-like_2Fe2S-bd_dom_sf"/>
</dbReference>
<dbReference type="AlphaFoldDB" id="A0A1I2PZR0"/>
<dbReference type="PANTHER" id="PTHR42949">
    <property type="entry name" value="ANAEROBIC GLYCEROL-3-PHOSPHATE DEHYDROGENASE SUBUNIT B"/>
    <property type="match status" value="1"/>
</dbReference>
<dbReference type="Gene3D" id="1.10.10.1100">
    <property type="entry name" value="BFD-like [2Fe-2S]-binding domain"/>
    <property type="match status" value="1"/>
</dbReference>
<dbReference type="STRING" id="341036.SAMN05660649_00993"/>
<dbReference type="EMBL" id="FOOX01000003">
    <property type="protein sequence ID" value="SFG21622.1"/>
    <property type="molecule type" value="Genomic_DNA"/>
</dbReference>
<keyword evidence="1" id="KW-0560">Oxidoreductase</keyword>
<evidence type="ECO:0000313" key="3">
    <source>
        <dbReference type="EMBL" id="SFG21622.1"/>
    </source>
</evidence>
<keyword evidence="4" id="KW-1185">Reference proteome</keyword>
<evidence type="ECO:0000313" key="4">
    <source>
        <dbReference type="Proteomes" id="UP000199337"/>
    </source>
</evidence>
<name>A0A1I2PZR0_9FIRM</name>
<evidence type="ECO:0000259" key="2">
    <source>
        <dbReference type="Pfam" id="PF17806"/>
    </source>
</evidence>
<dbReference type="Pfam" id="PF17806">
    <property type="entry name" value="SO_alpha_A3"/>
    <property type="match status" value="1"/>
</dbReference>
<dbReference type="InterPro" id="IPR051691">
    <property type="entry name" value="Metab_Enz_Cyan_OpOx_G3PDH"/>
</dbReference>
<organism evidence="3 4">
    <name type="scientific">Desulfotruncus arcticus DSM 17038</name>
    <dbReference type="NCBI Taxonomy" id="1121424"/>
    <lineage>
        <taxon>Bacteria</taxon>
        <taxon>Bacillati</taxon>
        <taxon>Bacillota</taxon>
        <taxon>Clostridia</taxon>
        <taxon>Eubacteriales</taxon>
        <taxon>Desulfallaceae</taxon>
        <taxon>Desulfotruncus</taxon>
    </lineage>
</organism>
<dbReference type="CDD" id="cd19946">
    <property type="entry name" value="GlpA-like_Fer2_BFD-like"/>
    <property type="match status" value="1"/>
</dbReference>
<evidence type="ECO:0000256" key="1">
    <source>
        <dbReference type="ARBA" id="ARBA00023002"/>
    </source>
</evidence>
<dbReference type="PANTHER" id="PTHR42949:SF3">
    <property type="entry name" value="ANAEROBIC GLYCEROL-3-PHOSPHATE DEHYDROGENASE SUBUNIT B"/>
    <property type="match status" value="1"/>
</dbReference>
<sequence length="95" mass="10525">MSEKGKTYLCRCEDITLEEIQELLKDGVQTFEEIKRITRCTMGPCQGKTCRNLITQEIAKARGVKPGDVDVPTYRAPAKPIKLGELAKIGGEKDA</sequence>